<dbReference type="SMART" id="SM00563">
    <property type="entry name" value="PlsC"/>
    <property type="match status" value="1"/>
</dbReference>
<sequence length="221" mass="22233">MLSRIAAALVPVLGRLSVTSETPGPVAPGSVVAANHSSAADPGVVLAALRRLGTEPVVMATAGLWRVPVLGGVLRSGGHIPVHRGTARAAEALDAAAAALAAGRVVLIYGEGGLPKHRDSRDAEPGAFRTGLARLAAATGAPVVPLGQCGARRLSSGGTAKQLAGLATAPVRRPALHVHLGAPLHLPGDIPEATAAAHRAVTAAWRTAQRWCGGRGRSRIT</sequence>
<dbReference type="SUPFAM" id="SSF69593">
    <property type="entry name" value="Glycerol-3-phosphate (1)-acyltransferase"/>
    <property type="match status" value="1"/>
</dbReference>
<dbReference type="GO" id="GO:0006654">
    <property type="term" value="P:phosphatidic acid biosynthetic process"/>
    <property type="evidence" value="ECO:0007669"/>
    <property type="project" value="TreeGrafter"/>
</dbReference>
<dbReference type="AlphaFoldDB" id="A0A372ZTF7"/>
<dbReference type="PANTHER" id="PTHR10434:SF11">
    <property type="entry name" value="1-ACYL-SN-GLYCEROL-3-PHOSPHATE ACYLTRANSFERASE"/>
    <property type="match status" value="1"/>
</dbReference>
<dbReference type="PANTHER" id="PTHR10434">
    <property type="entry name" value="1-ACYL-SN-GLYCEROL-3-PHOSPHATE ACYLTRANSFERASE"/>
    <property type="match status" value="1"/>
</dbReference>
<evidence type="ECO:0000313" key="5">
    <source>
        <dbReference type="Proteomes" id="UP000263377"/>
    </source>
</evidence>
<evidence type="ECO:0000256" key="1">
    <source>
        <dbReference type="ARBA" id="ARBA00022679"/>
    </source>
</evidence>
<evidence type="ECO:0000313" key="4">
    <source>
        <dbReference type="EMBL" id="RGD58465.1"/>
    </source>
</evidence>
<organism evidence="4 5">
    <name type="scientific">Kitasatospora xanthocidica</name>
    <dbReference type="NCBI Taxonomy" id="83382"/>
    <lineage>
        <taxon>Bacteria</taxon>
        <taxon>Bacillati</taxon>
        <taxon>Actinomycetota</taxon>
        <taxon>Actinomycetes</taxon>
        <taxon>Kitasatosporales</taxon>
        <taxon>Streptomycetaceae</taxon>
        <taxon>Kitasatospora</taxon>
    </lineage>
</organism>
<protein>
    <submittedName>
        <fullName evidence="4">1-acyl-sn-glycerol-3-phosphate acyltransferase</fullName>
    </submittedName>
</protein>
<keyword evidence="5" id="KW-1185">Reference proteome</keyword>
<gene>
    <name evidence="4" type="ORF">DR950_12350</name>
</gene>
<dbReference type="GO" id="GO:0003841">
    <property type="term" value="F:1-acylglycerol-3-phosphate O-acyltransferase activity"/>
    <property type="evidence" value="ECO:0007669"/>
    <property type="project" value="TreeGrafter"/>
</dbReference>
<dbReference type="EMBL" id="QVIG01000001">
    <property type="protein sequence ID" value="RGD58465.1"/>
    <property type="molecule type" value="Genomic_DNA"/>
</dbReference>
<dbReference type="Pfam" id="PF01553">
    <property type="entry name" value="Acyltransferase"/>
    <property type="match status" value="1"/>
</dbReference>
<dbReference type="InterPro" id="IPR002123">
    <property type="entry name" value="Plipid/glycerol_acylTrfase"/>
</dbReference>
<keyword evidence="2 4" id="KW-0012">Acyltransferase</keyword>
<feature type="domain" description="Phospholipid/glycerol acyltransferase" evidence="3">
    <location>
        <begin position="30"/>
        <end position="151"/>
    </location>
</feature>
<dbReference type="CDD" id="cd07989">
    <property type="entry name" value="LPLAT_AGPAT-like"/>
    <property type="match status" value="1"/>
</dbReference>
<evidence type="ECO:0000256" key="2">
    <source>
        <dbReference type="ARBA" id="ARBA00023315"/>
    </source>
</evidence>
<dbReference type="Proteomes" id="UP000263377">
    <property type="component" value="Unassembled WGS sequence"/>
</dbReference>
<comment type="caution">
    <text evidence="4">The sequence shown here is derived from an EMBL/GenBank/DDBJ whole genome shotgun (WGS) entry which is preliminary data.</text>
</comment>
<keyword evidence="1 4" id="KW-0808">Transferase</keyword>
<name>A0A372ZTF7_9ACTN</name>
<dbReference type="RefSeq" id="WP_117487048.1">
    <property type="nucleotide sequence ID" value="NZ_QVIG01000001.1"/>
</dbReference>
<reference evidence="4 5" key="1">
    <citation type="submission" date="2018-08" db="EMBL/GenBank/DDBJ databases">
        <title>Diversity &amp; Physiological Properties of Lignin-Decomposing Actinobacteria from Soil.</title>
        <authorList>
            <person name="Roh S.G."/>
            <person name="Kim S.B."/>
        </authorList>
    </citation>
    <scope>NUCLEOTIDE SEQUENCE [LARGE SCALE GENOMIC DNA]</scope>
    <source>
        <strain evidence="4 5">MMS17-GH009</strain>
    </source>
</reference>
<evidence type="ECO:0000259" key="3">
    <source>
        <dbReference type="SMART" id="SM00563"/>
    </source>
</evidence>
<accession>A0A372ZTF7</accession>
<proteinExistence type="predicted"/>